<evidence type="ECO:0000313" key="1">
    <source>
        <dbReference type="EMBL" id="RTR21978.1"/>
    </source>
</evidence>
<reference evidence="1 2" key="1">
    <citation type="submission" date="2018-12" db="EMBL/GenBank/DDBJ databases">
        <authorList>
            <person name="Yang Y."/>
        </authorList>
    </citation>
    <scope>NUCLEOTIDE SEQUENCE [LARGE SCALE GENOMIC DNA]</scope>
    <source>
        <strain evidence="1 2">L-25-5w-1</strain>
    </source>
</reference>
<protein>
    <submittedName>
        <fullName evidence="1">DUF1848 domain-containing protein</fullName>
    </submittedName>
</protein>
<proteinExistence type="predicted"/>
<dbReference type="OrthoDB" id="9771212at2"/>
<dbReference type="RefSeq" id="WP_126613758.1">
    <property type="nucleotide sequence ID" value="NZ_JBHUCY010000012.1"/>
</dbReference>
<organism evidence="1 2">
    <name type="scientific">Azospirillum griseum</name>
    <dbReference type="NCBI Taxonomy" id="2496639"/>
    <lineage>
        <taxon>Bacteria</taxon>
        <taxon>Pseudomonadati</taxon>
        <taxon>Pseudomonadota</taxon>
        <taxon>Alphaproteobacteria</taxon>
        <taxon>Rhodospirillales</taxon>
        <taxon>Azospirillaceae</taxon>
        <taxon>Azospirillum</taxon>
    </lineage>
</organism>
<evidence type="ECO:0000313" key="2">
    <source>
        <dbReference type="Proteomes" id="UP000277007"/>
    </source>
</evidence>
<dbReference type="Pfam" id="PF08902">
    <property type="entry name" value="DUF1848"/>
    <property type="match status" value="1"/>
</dbReference>
<accession>A0A431VKE7</accession>
<keyword evidence="2" id="KW-1185">Reference proteome</keyword>
<dbReference type="EMBL" id="RXMA01000005">
    <property type="protein sequence ID" value="RTR21978.1"/>
    <property type="molecule type" value="Genomic_DNA"/>
</dbReference>
<comment type="caution">
    <text evidence="1">The sequence shown here is derived from an EMBL/GenBank/DDBJ whole genome shotgun (WGS) entry which is preliminary data.</text>
</comment>
<sequence length="308" mass="33174">MIVSASYKTDIPAFYGRWFLNRLDAGFCTMVNPYNGKGLRVELTRPAVDGFVFWTKNIGPFLDGLTQVAARGFPFVVQHSVTGLPGSLERSVPDWRLTAERLAGVRDRWGPRAVVWRYDPIALTADTPPAWHRQTFAALARAMRGTTDEVVVSFLEPYRKTARNLAAAGVAWRDPDLADKRALLGDLAAVAAGEGMRLTLCTQPDLIDPADASSGLGAGMGVGWGPARCVDAARLSDVAGRALAAREKGNRPGCLCAESRDIGDYDSCPHGCVYCYAVAGRAAAQRRFARHDPAGETLVPRPLTGTPS</sequence>
<name>A0A431VKE7_9PROT</name>
<dbReference type="InterPro" id="IPR014998">
    <property type="entry name" value="DUF1848"/>
</dbReference>
<gene>
    <name evidence="1" type="ORF">EJ903_07665</name>
</gene>
<dbReference type="Proteomes" id="UP000277007">
    <property type="component" value="Unassembled WGS sequence"/>
</dbReference>
<dbReference type="AlphaFoldDB" id="A0A431VKE7"/>